<dbReference type="EMBL" id="AVOT02037874">
    <property type="protein sequence ID" value="MBW0532616.1"/>
    <property type="molecule type" value="Genomic_DNA"/>
</dbReference>
<dbReference type="Proteomes" id="UP000765509">
    <property type="component" value="Unassembled WGS sequence"/>
</dbReference>
<organism evidence="1 2">
    <name type="scientific">Austropuccinia psidii MF-1</name>
    <dbReference type="NCBI Taxonomy" id="1389203"/>
    <lineage>
        <taxon>Eukaryota</taxon>
        <taxon>Fungi</taxon>
        <taxon>Dikarya</taxon>
        <taxon>Basidiomycota</taxon>
        <taxon>Pucciniomycotina</taxon>
        <taxon>Pucciniomycetes</taxon>
        <taxon>Pucciniales</taxon>
        <taxon>Sphaerophragmiaceae</taxon>
        <taxon>Austropuccinia</taxon>
    </lineage>
</organism>
<sequence>MDLRFQHPCTALVVGGTGAGKTYFMKKVIDFCVDMFNTSFDVIVFYYSEWQPLYDELVNKVEFRQELPLLDDHPSGQGPKLIIIDDFMDELKAHKKELLKFFIKGSHHRNLSIFFLSQCLFPDGLRQISLNSHYIVLFKSTRDLAQIRTFCLQVDPQHWRALLEAYEDATRAGHSYILFDFKPKQLDHLRIRTHILPEESCVVYIPRQKYKRGMEGVL</sequence>
<evidence type="ECO:0000313" key="2">
    <source>
        <dbReference type="Proteomes" id="UP000765509"/>
    </source>
</evidence>
<evidence type="ECO:0008006" key="3">
    <source>
        <dbReference type="Google" id="ProtNLM"/>
    </source>
</evidence>
<dbReference type="Gene3D" id="3.40.50.300">
    <property type="entry name" value="P-loop containing nucleotide triphosphate hydrolases"/>
    <property type="match status" value="1"/>
</dbReference>
<accession>A0A9Q3I7B8</accession>
<dbReference type="InterPro" id="IPR027417">
    <property type="entry name" value="P-loop_NTPase"/>
</dbReference>
<protein>
    <recommendedName>
        <fullName evidence="3">AAA+ ATPase domain-containing protein</fullName>
    </recommendedName>
</protein>
<comment type="caution">
    <text evidence="1">The sequence shown here is derived from an EMBL/GenBank/DDBJ whole genome shotgun (WGS) entry which is preliminary data.</text>
</comment>
<reference evidence="1" key="1">
    <citation type="submission" date="2021-03" db="EMBL/GenBank/DDBJ databases">
        <title>Draft genome sequence of rust myrtle Austropuccinia psidii MF-1, a brazilian biotype.</title>
        <authorList>
            <person name="Quecine M.C."/>
            <person name="Pachon D.M.R."/>
            <person name="Bonatelli M.L."/>
            <person name="Correr F.H."/>
            <person name="Franceschini L.M."/>
            <person name="Leite T.F."/>
            <person name="Margarido G.R.A."/>
            <person name="Almeida C.A."/>
            <person name="Ferrarezi J.A."/>
            <person name="Labate C.A."/>
        </authorList>
    </citation>
    <scope>NUCLEOTIDE SEQUENCE</scope>
    <source>
        <strain evidence="1">MF-1</strain>
    </source>
</reference>
<proteinExistence type="predicted"/>
<dbReference type="OrthoDB" id="7692288at2759"/>
<evidence type="ECO:0000313" key="1">
    <source>
        <dbReference type="EMBL" id="MBW0532616.1"/>
    </source>
</evidence>
<name>A0A9Q3I7B8_9BASI</name>
<keyword evidence="2" id="KW-1185">Reference proteome</keyword>
<dbReference type="SUPFAM" id="SSF52540">
    <property type="entry name" value="P-loop containing nucleoside triphosphate hydrolases"/>
    <property type="match status" value="1"/>
</dbReference>
<gene>
    <name evidence="1" type="ORF">O181_072331</name>
</gene>
<dbReference type="AlphaFoldDB" id="A0A9Q3I7B8"/>